<dbReference type="RefSeq" id="WP_005482812.1">
    <property type="nucleotide sequence ID" value="NZ_KB405094.1"/>
</dbReference>
<dbReference type="Pfam" id="PF13358">
    <property type="entry name" value="DDE_3"/>
    <property type="match status" value="1"/>
</dbReference>
<proteinExistence type="predicted"/>
<dbReference type="GO" id="GO:0003676">
    <property type="term" value="F:nucleic acid binding"/>
    <property type="evidence" value="ECO:0007669"/>
    <property type="project" value="InterPro"/>
</dbReference>
<reference evidence="3" key="1">
    <citation type="journal article" date="2013" name="Genome Announc.">
        <title>Draft Genome Sequence of Streptomyces bottropensis ATCC 25435, a Bottromycin-Producing Actinomycete.</title>
        <authorList>
            <person name="Zhang H."/>
            <person name="Zhou W."/>
            <person name="Zhuang Y."/>
            <person name="Liang X."/>
            <person name="Liu T."/>
        </authorList>
    </citation>
    <scope>NUCLEOTIDE SEQUENCE [LARGE SCALE GENOMIC DNA]</scope>
    <source>
        <strain evidence="3">ATCC 25435</strain>
    </source>
</reference>
<evidence type="ECO:0000313" key="3">
    <source>
        <dbReference type="Proteomes" id="UP000030760"/>
    </source>
</evidence>
<protein>
    <submittedName>
        <fullName evidence="2">Transposase</fullName>
    </submittedName>
</protein>
<organism evidence="2 3">
    <name type="scientific">Streptomyces bottropensis ATCC 25435</name>
    <dbReference type="NCBI Taxonomy" id="1054862"/>
    <lineage>
        <taxon>Bacteria</taxon>
        <taxon>Bacillati</taxon>
        <taxon>Actinomycetota</taxon>
        <taxon>Actinomycetes</taxon>
        <taxon>Kitasatosporales</taxon>
        <taxon>Streptomycetaceae</taxon>
        <taxon>Streptomyces</taxon>
    </lineage>
</organism>
<sequence>MLFADQVGIRSDQVTGRTWGEKGRTPVVRRTGNRFSVNAMSAISTKGRMHFMVFTETFDAKVMCRFLDRLIGHFDRKIHLVVDGHSAHRSHVVRTWLTDHADRIELHFLPSYSPELNPDELVNADLKRSLPMSSKARNQAQLAAETRRFFHRRQRQPHIVRGYFGGPHVRYTLEENLLSF</sequence>
<dbReference type="InterPro" id="IPR047655">
    <property type="entry name" value="Transpos_IS630-like"/>
</dbReference>
<dbReference type="PANTHER" id="PTHR46564:SF1">
    <property type="entry name" value="TRANSPOSASE"/>
    <property type="match status" value="1"/>
</dbReference>
<dbReference type="EMBL" id="KB405094">
    <property type="protein sequence ID" value="EMF52516.1"/>
    <property type="molecule type" value="Genomic_DNA"/>
</dbReference>
<name>M3E8P6_9ACTN</name>
<accession>M3E8P6</accession>
<dbReference type="PANTHER" id="PTHR46564">
    <property type="entry name" value="TRANSPOSASE"/>
    <property type="match status" value="1"/>
</dbReference>
<gene>
    <name evidence="2" type="ORF">SBD_5592</name>
</gene>
<dbReference type="NCBIfam" id="NF033545">
    <property type="entry name" value="transpos_IS630"/>
    <property type="match status" value="1"/>
</dbReference>
<dbReference type="InterPro" id="IPR038717">
    <property type="entry name" value="Tc1-like_DDE_dom"/>
</dbReference>
<dbReference type="GeneID" id="300414622"/>
<dbReference type="Proteomes" id="UP000030760">
    <property type="component" value="Unassembled WGS sequence"/>
</dbReference>
<evidence type="ECO:0000313" key="2">
    <source>
        <dbReference type="EMBL" id="EMF52516.1"/>
    </source>
</evidence>
<feature type="domain" description="Tc1-like transposase DDE" evidence="1">
    <location>
        <begin position="1"/>
        <end position="142"/>
    </location>
</feature>
<dbReference type="AlphaFoldDB" id="M3E8P6"/>
<evidence type="ECO:0000259" key="1">
    <source>
        <dbReference type="Pfam" id="PF13358"/>
    </source>
</evidence>
<dbReference type="InterPro" id="IPR036397">
    <property type="entry name" value="RNaseH_sf"/>
</dbReference>
<dbReference type="InterPro" id="IPR012337">
    <property type="entry name" value="RNaseH-like_sf"/>
</dbReference>
<dbReference type="SUPFAM" id="SSF53098">
    <property type="entry name" value="Ribonuclease H-like"/>
    <property type="match status" value="1"/>
</dbReference>
<dbReference type="Gene3D" id="3.30.420.10">
    <property type="entry name" value="Ribonuclease H-like superfamily/Ribonuclease H"/>
    <property type="match status" value="1"/>
</dbReference>